<gene>
    <name evidence="7" type="ORF">EDS130_LOCUS388</name>
</gene>
<feature type="signal peptide" evidence="4">
    <location>
        <begin position="1"/>
        <end position="17"/>
    </location>
</feature>
<dbReference type="EMBL" id="CAJNOJ010000001">
    <property type="protein sequence ID" value="CAF0722451.1"/>
    <property type="molecule type" value="Genomic_DNA"/>
</dbReference>
<feature type="domain" description="Ig-like" evidence="5">
    <location>
        <begin position="203"/>
        <end position="280"/>
    </location>
</feature>
<keyword evidence="3" id="KW-0812">Transmembrane</keyword>
<dbReference type="Pfam" id="PF00041">
    <property type="entry name" value="fn3"/>
    <property type="match status" value="3"/>
</dbReference>
<dbReference type="AlphaFoldDB" id="A0A813MPU9"/>
<evidence type="ECO:0000259" key="5">
    <source>
        <dbReference type="PROSITE" id="PS50835"/>
    </source>
</evidence>
<dbReference type="PANTHER" id="PTHR13817">
    <property type="entry name" value="TITIN"/>
    <property type="match status" value="1"/>
</dbReference>
<proteinExistence type="predicted"/>
<dbReference type="InterPro" id="IPR036116">
    <property type="entry name" value="FN3_sf"/>
</dbReference>
<feature type="domain" description="Ig-like" evidence="5">
    <location>
        <begin position="117"/>
        <end position="198"/>
    </location>
</feature>
<sequence>MIIQFLFLLFVFHLCHSSNNPPVIIEQPQDMIAELDKPMAIHCRAESSTFDDLQVDWYKDGRLVTIDPNARIITEFMALHVINTMPQDAGVYHCVAKNSHGRTESRKARIQFLKLDKDFIVSPVSTSVSIGERVRLSCQPPFGSPSPQVYWTKDGKNVSITLDHYDLVFPSVQIADFGLYRCIASNGLTRESSPAYLTEFHRPKLTIQPSSSRVDLRRGKSIDLQCQIDDDEYKLEWHFQNTLIRSSILNMSSVEFNQSGLYTCTARFQRHVFTKEILLAVYEQETLRDQEIFYSQLNLTVFAGRSAIVECPLPYNPQKKISWAIVNQTETNNFTFDFVDQPQYRFQINPVKEFHHNILFQCSYEQSHGLIQLNVEHIQAPPLVFFVPNNQTVPISTQVIFPCQSNDENTVQWWFTQSHRPYKTMKIDNNRKYRLEINNDLVIRHAEKNDAGIYKCVSTNDKYEESVWTAVLKIDDNRSHMKYNRLERKDLPSAPSQPLLVTANSNSIELSWDIRSTDIVDYLIEYFDLNPMNKNLQWERHITKNSNSQQMINNLKSNTTYQFLVRARNSFGYGPPSILSELIETRTYPSSNDDLIYLYDPITVQETSITIKWDVLQKHQLVKRISIYIINGKDANERIETITNAVTNYTINNLRPNRDYSIHLVPLLDAPGRSSNKITIRTLESTPATAPTNIHVQLLSTTSLSIRWNPPLDNETNGDIIAYKIHCLTTNETNSIRLTNISSDVKGLFIKSLIENAEYCISIAARTRTGYGPYSQPICVTMNAKFLQIDQNGFRYRLREAISQPWFLPVIVLSSICFTCAFSYGIWLCFHYLTQQHRHPMKFNNSPSSSNQSVELPIHKTLSNGNRYDLIKDAPPQSSTVWIDSIPKSIRLQCCSTTAASAGSNSEHYSMGIHKNPINALLQESRQQQQQQQLNPYATTGIFQQTTPSFSDTIHSAISSPHQLSDSQQQRAISPSSVQYQPPWLDYPAPSTLQYRSQSHISYGLHRHHCLHCTSQSHPHTPSSTHRTIPSSLLQQDHNTNPMIKFSTNETNPSVINSHKIMEHQSSNPPMMKSVGEETVVTSWASSLNGNQPESMSSSSTDKRSHPVKENHASSESSIFSDTDIQQPVNSNSSPLMNFERGPSFLIPDV</sequence>
<feature type="domain" description="Fibronectin type-III" evidence="6">
    <location>
        <begin position="494"/>
        <end position="590"/>
    </location>
</feature>
<dbReference type="OrthoDB" id="428111at2759"/>
<dbReference type="InterPro" id="IPR003961">
    <property type="entry name" value="FN3_dom"/>
</dbReference>
<keyword evidence="4" id="KW-0732">Signal</keyword>
<dbReference type="Gene3D" id="2.60.40.10">
    <property type="entry name" value="Immunoglobulins"/>
    <property type="match status" value="7"/>
</dbReference>
<dbReference type="SMART" id="SM00060">
    <property type="entry name" value="FN3"/>
    <property type="match status" value="3"/>
</dbReference>
<evidence type="ECO:0000256" key="4">
    <source>
        <dbReference type="SAM" id="SignalP"/>
    </source>
</evidence>
<dbReference type="Proteomes" id="UP000663852">
    <property type="component" value="Unassembled WGS sequence"/>
</dbReference>
<reference evidence="7" key="1">
    <citation type="submission" date="2021-02" db="EMBL/GenBank/DDBJ databases">
        <authorList>
            <person name="Nowell W R."/>
        </authorList>
    </citation>
    <scope>NUCLEOTIDE SEQUENCE</scope>
</reference>
<dbReference type="SMART" id="SM00408">
    <property type="entry name" value="IGc2"/>
    <property type="match status" value="4"/>
</dbReference>
<feature type="domain" description="Ig-like" evidence="5">
    <location>
        <begin position="382"/>
        <end position="468"/>
    </location>
</feature>
<feature type="chain" id="PRO_5032333419" evidence="4">
    <location>
        <begin position="18"/>
        <end position="1150"/>
    </location>
</feature>
<accession>A0A813MPU9</accession>
<evidence type="ECO:0000313" key="7">
    <source>
        <dbReference type="EMBL" id="CAF0722451.1"/>
    </source>
</evidence>
<dbReference type="SMART" id="SM00409">
    <property type="entry name" value="IG"/>
    <property type="match status" value="5"/>
</dbReference>
<dbReference type="PANTHER" id="PTHR13817:SF172">
    <property type="entry name" value="IG-LIKE DOMAIN-CONTAINING PROTEIN"/>
    <property type="match status" value="1"/>
</dbReference>
<feature type="transmembrane region" description="Helical" evidence="3">
    <location>
        <begin position="806"/>
        <end position="833"/>
    </location>
</feature>
<dbReference type="InterPro" id="IPR003599">
    <property type="entry name" value="Ig_sub"/>
</dbReference>
<dbReference type="InterPro" id="IPR036179">
    <property type="entry name" value="Ig-like_dom_sf"/>
</dbReference>
<evidence type="ECO:0000256" key="2">
    <source>
        <dbReference type="SAM" id="MobiDB-lite"/>
    </source>
</evidence>
<keyword evidence="1" id="KW-0677">Repeat</keyword>
<dbReference type="CDD" id="cd00063">
    <property type="entry name" value="FN3"/>
    <property type="match status" value="3"/>
</dbReference>
<organism evidence="7 8">
    <name type="scientific">Adineta ricciae</name>
    <name type="common">Rotifer</name>
    <dbReference type="NCBI Taxonomy" id="249248"/>
    <lineage>
        <taxon>Eukaryota</taxon>
        <taxon>Metazoa</taxon>
        <taxon>Spiralia</taxon>
        <taxon>Gnathifera</taxon>
        <taxon>Rotifera</taxon>
        <taxon>Eurotatoria</taxon>
        <taxon>Bdelloidea</taxon>
        <taxon>Adinetida</taxon>
        <taxon>Adinetidae</taxon>
        <taxon>Adineta</taxon>
    </lineage>
</organism>
<dbReference type="InterPro" id="IPR050964">
    <property type="entry name" value="Striated_Muscle_Regulatory"/>
</dbReference>
<feature type="compositionally biased region" description="Basic and acidic residues" evidence="2">
    <location>
        <begin position="1101"/>
        <end position="1113"/>
    </location>
</feature>
<evidence type="ECO:0000256" key="3">
    <source>
        <dbReference type="SAM" id="Phobius"/>
    </source>
</evidence>
<dbReference type="PROSITE" id="PS50835">
    <property type="entry name" value="IG_LIKE"/>
    <property type="match status" value="4"/>
</dbReference>
<dbReference type="InterPro" id="IPR003598">
    <property type="entry name" value="Ig_sub2"/>
</dbReference>
<keyword evidence="3" id="KW-0472">Membrane</keyword>
<dbReference type="PROSITE" id="PS50853">
    <property type="entry name" value="FN3"/>
    <property type="match status" value="3"/>
</dbReference>
<feature type="compositionally biased region" description="Polar residues" evidence="2">
    <location>
        <begin position="1114"/>
        <end position="1136"/>
    </location>
</feature>
<evidence type="ECO:0000256" key="1">
    <source>
        <dbReference type="ARBA" id="ARBA00022737"/>
    </source>
</evidence>
<dbReference type="InterPro" id="IPR013783">
    <property type="entry name" value="Ig-like_fold"/>
</dbReference>
<feature type="domain" description="Ig-like" evidence="5">
    <location>
        <begin position="22"/>
        <end position="111"/>
    </location>
</feature>
<name>A0A813MPU9_ADIRI</name>
<dbReference type="SUPFAM" id="SSF49265">
    <property type="entry name" value="Fibronectin type III"/>
    <property type="match status" value="2"/>
</dbReference>
<feature type="domain" description="Fibronectin type-III" evidence="6">
    <location>
        <begin position="591"/>
        <end position="685"/>
    </location>
</feature>
<dbReference type="SUPFAM" id="SSF48726">
    <property type="entry name" value="Immunoglobulin"/>
    <property type="match status" value="4"/>
</dbReference>
<dbReference type="InterPro" id="IPR007110">
    <property type="entry name" value="Ig-like_dom"/>
</dbReference>
<feature type="region of interest" description="Disordered" evidence="2">
    <location>
        <begin position="952"/>
        <end position="979"/>
    </location>
</feature>
<feature type="domain" description="Fibronectin type-III" evidence="6">
    <location>
        <begin position="690"/>
        <end position="785"/>
    </location>
</feature>
<protein>
    <submittedName>
        <fullName evidence="7">Uncharacterized protein</fullName>
    </submittedName>
</protein>
<feature type="region of interest" description="Disordered" evidence="2">
    <location>
        <begin position="1087"/>
        <end position="1150"/>
    </location>
</feature>
<comment type="caution">
    <text evidence="7">The sequence shown here is derived from an EMBL/GenBank/DDBJ whole genome shotgun (WGS) entry which is preliminary data.</text>
</comment>
<dbReference type="FunFam" id="2.60.40.10:FF:000360">
    <property type="entry name" value="Sidekick cell adhesion molecule 2"/>
    <property type="match status" value="1"/>
</dbReference>
<keyword evidence="3" id="KW-1133">Transmembrane helix</keyword>
<feature type="compositionally biased region" description="Polar residues" evidence="2">
    <location>
        <begin position="1087"/>
        <end position="1100"/>
    </location>
</feature>
<evidence type="ECO:0000313" key="8">
    <source>
        <dbReference type="Proteomes" id="UP000663852"/>
    </source>
</evidence>
<dbReference type="Pfam" id="PF13927">
    <property type="entry name" value="Ig_3"/>
    <property type="match status" value="4"/>
</dbReference>
<evidence type="ECO:0000259" key="6">
    <source>
        <dbReference type="PROSITE" id="PS50853"/>
    </source>
</evidence>